<gene>
    <name evidence="1" type="ORF">MSSIH_2186</name>
</gene>
<accession>A0A0E3LAZ4</accession>
<evidence type="ECO:0000313" key="1">
    <source>
        <dbReference type="EMBL" id="AKB32876.1"/>
    </source>
</evidence>
<sequence length="95" mass="10367">MNTRKNSKKRTSMEAEITNFVIAFSVLLFAFSLVSRKISGTVVTAPMIFVTAGMLLSPEGLDLIKCCISFPGSDPCRSCASRRHPCPRPMPGWAS</sequence>
<dbReference type="KEGG" id="msz:MSSIH_2186"/>
<dbReference type="Proteomes" id="UP000033092">
    <property type="component" value="Chromosome"/>
</dbReference>
<dbReference type="EMBL" id="CP009507">
    <property type="protein sequence ID" value="AKB32876.1"/>
    <property type="molecule type" value="Genomic_DNA"/>
</dbReference>
<reference evidence="1 2" key="1">
    <citation type="submission" date="2014-07" db="EMBL/GenBank/DDBJ databases">
        <title>Methanogenic archaea and the global carbon cycle.</title>
        <authorList>
            <person name="Henriksen J.R."/>
            <person name="Luke J."/>
            <person name="Reinhart S."/>
            <person name="Benedict M.N."/>
            <person name="Youngblut N.D."/>
            <person name="Metcalf M.E."/>
            <person name="Whitaker R.J."/>
            <person name="Metcalf W.W."/>
        </authorList>
    </citation>
    <scope>NUCLEOTIDE SEQUENCE [LARGE SCALE GENOMIC DNA]</scope>
    <source>
        <strain evidence="1 2">HI350</strain>
    </source>
</reference>
<protein>
    <submittedName>
        <fullName evidence="1">Na+/H+ antiporter</fullName>
    </submittedName>
</protein>
<dbReference type="AlphaFoldDB" id="A0A0E3LAZ4"/>
<proteinExistence type="predicted"/>
<name>A0A0E3LAZ4_9EURY</name>
<organism evidence="1 2">
    <name type="scientific">Methanosarcina siciliae HI350</name>
    <dbReference type="NCBI Taxonomy" id="1434119"/>
    <lineage>
        <taxon>Archaea</taxon>
        <taxon>Methanobacteriati</taxon>
        <taxon>Methanobacteriota</taxon>
        <taxon>Stenosarchaea group</taxon>
        <taxon>Methanomicrobia</taxon>
        <taxon>Methanosarcinales</taxon>
        <taxon>Methanosarcinaceae</taxon>
        <taxon>Methanosarcina</taxon>
    </lineage>
</organism>
<dbReference type="PATRIC" id="fig|1434119.4.peg.2850"/>
<dbReference type="HOGENOM" id="CLU_2534733_0_0_2"/>
<evidence type="ECO:0000313" key="2">
    <source>
        <dbReference type="Proteomes" id="UP000033092"/>
    </source>
</evidence>